<gene>
    <name evidence="1" type="ORF">GQ607_001664</name>
</gene>
<name>A0A8H3WSP2_9PEZI</name>
<proteinExistence type="predicted"/>
<dbReference type="Proteomes" id="UP000434172">
    <property type="component" value="Unassembled WGS sequence"/>
</dbReference>
<dbReference type="OrthoDB" id="4815171at2759"/>
<dbReference type="SUPFAM" id="SSF52047">
    <property type="entry name" value="RNI-like"/>
    <property type="match status" value="1"/>
</dbReference>
<sequence>MEFMRNDDLMSLVEPYIHDRNHLHSLCLVNKMFNAVFSQSLYEHLVVKHTHVHCIEPDSQNFKALLNSQSLRHTRKLSLLQMDQLNYTRTKDASRYGPILNGAIRQIVKRCPNLRQITFSAPSCAGTEGLAEYSVSKETLHCPHSSCPALQSLSLEQAFPRVLNLYADVIDHRVFFRMIRVHATRFREFSNLTTLRMIGMGEMTTFWQRSIAELLSIAPQMEELSLSLRSPPRGRDRFRPGDYFGWGNFLVGLCEQYKWLRKPPLKLRKLLLHDHVGFVCNGPSSIEYSIEYIGSLTDLGVLEELRVFNNYPYTGELMEVLPHLRGVVMPYRFFTYDTMPRLRRFSFDNMDGHIMEWLIQAAETPFRYQLTLCNDGVDYWEAGAKLFEAVSYARARKRFDNPFDSFTASDLASVLRPIHWIHATSPLLPDVLSERFIFPGRLGVGGSNHLSLTNPHRPGECTWVKSMRLFVGGADLNMPELLLLLDGMDTIENLMIVSYVADHWENFTHPCDNPMWESNARRIAITLPSLRYLKINRVSWRFQRSHHDDGMVAQRLSVAEDEMLGRFPPLSDSPISAKVWRGWRRSVMSPGLI</sequence>
<evidence type="ECO:0000313" key="2">
    <source>
        <dbReference type="Proteomes" id="UP000434172"/>
    </source>
</evidence>
<reference evidence="1 2" key="1">
    <citation type="submission" date="2019-12" db="EMBL/GenBank/DDBJ databases">
        <title>A genome sequence resource for the geographically widespread anthracnose pathogen Colletotrichum asianum.</title>
        <authorList>
            <person name="Meng Y."/>
        </authorList>
    </citation>
    <scope>NUCLEOTIDE SEQUENCE [LARGE SCALE GENOMIC DNA]</scope>
    <source>
        <strain evidence="1 2">ICMP 18580</strain>
    </source>
</reference>
<dbReference type="InterPro" id="IPR032675">
    <property type="entry name" value="LRR_dom_sf"/>
</dbReference>
<dbReference type="AlphaFoldDB" id="A0A8H3WSP2"/>
<keyword evidence="2" id="KW-1185">Reference proteome</keyword>
<accession>A0A8H3WSP2</accession>
<dbReference type="Gene3D" id="3.80.10.10">
    <property type="entry name" value="Ribonuclease Inhibitor"/>
    <property type="match status" value="1"/>
</dbReference>
<evidence type="ECO:0000313" key="1">
    <source>
        <dbReference type="EMBL" id="KAF0331356.1"/>
    </source>
</evidence>
<protein>
    <submittedName>
        <fullName evidence="1">Uncharacterized protein</fullName>
    </submittedName>
</protein>
<dbReference type="EMBL" id="WOWK01000004">
    <property type="protein sequence ID" value="KAF0331356.1"/>
    <property type="molecule type" value="Genomic_DNA"/>
</dbReference>
<comment type="caution">
    <text evidence="1">The sequence shown here is derived from an EMBL/GenBank/DDBJ whole genome shotgun (WGS) entry which is preliminary data.</text>
</comment>
<organism evidence="1 2">
    <name type="scientific">Colletotrichum asianum</name>
    <dbReference type="NCBI Taxonomy" id="702518"/>
    <lineage>
        <taxon>Eukaryota</taxon>
        <taxon>Fungi</taxon>
        <taxon>Dikarya</taxon>
        <taxon>Ascomycota</taxon>
        <taxon>Pezizomycotina</taxon>
        <taxon>Sordariomycetes</taxon>
        <taxon>Hypocreomycetidae</taxon>
        <taxon>Glomerellales</taxon>
        <taxon>Glomerellaceae</taxon>
        <taxon>Colletotrichum</taxon>
        <taxon>Colletotrichum gloeosporioides species complex</taxon>
    </lineage>
</organism>